<proteinExistence type="predicted"/>
<gene>
    <name evidence="2" type="ORF">U1T56_11510</name>
</gene>
<comment type="caution">
    <text evidence="2">The sequence shown here is derived from an EMBL/GenBank/DDBJ whole genome shotgun (WGS) entry which is preliminary data.</text>
</comment>
<keyword evidence="3" id="KW-1185">Reference proteome</keyword>
<organism evidence="2 3">
    <name type="scientific">Benzoatithermus flavus</name>
    <dbReference type="NCBI Taxonomy" id="3108223"/>
    <lineage>
        <taxon>Bacteria</taxon>
        <taxon>Pseudomonadati</taxon>
        <taxon>Pseudomonadota</taxon>
        <taxon>Alphaproteobacteria</taxon>
        <taxon>Geminicoccales</taxon>
        <taxon>Geminicoccaceae</taxon>
        <taxon>Benzoatithermus</taxon>
    </lineage>
</organism>
<dbReference type="RefSeq" id="WP_418159629.1">
    <property type="nucleotide sequence ID" value="NZ_JBBLZC010000010.1"/>
</dbReference>
<sequence>MTVITNATLLIRRIGELQRKRAALAERQEQLRGSLPDWALAPLQLAGMSAAEIRQFMSDLSEAERKAGLDELERELEQLDRQIEELENVLLTTPACTLDGVQAMLDLAIARFRAQVATDPTDVFYDYGEARVLTFLERAADDLRAFLQAEQRAAS</sequence>
<feature type="coiled-coil region" evidence="1">
    <location>
        <begin position="62"/>
        <end position="92"/>
    </location>
</feature>
<name>A0ABU8XRE4_9PROT</name>
<evidence type="ECO:0000313" key="2">
    <source>
        <dbReference type="EMBL" id="MEK0083781.1"/>
    </source>
</evidence>
<accession>A0ABU8XRE4</accession>
<dbReference type="Proteomes" id="UP001375743">
    <property type="component" value="Unassembled WGS sequence"/>
</dbReference>
<evidence type="ECO:0000256" key="1">
    <source>
        <dbReference type="SAM" id="Coils"/>
    </source>
</evidence>
<dbReference type="EMBL" id="JBBLZC010000010">
    <property type="protein sequence ID" value="MEK0083781.1"/>
    <property type="molecule type" value="Genomic_DNA"/>
</dbReference>
<keyword evidence="1" id="KW-0175">Coiled coil</keyword>
<evidence type="ECO:0000313" key="3">
    <source>
        <dbReference type="Proteomes" id="UP001375743"/>
    </source>
</evidence>
<protein>
    <submittedName>
        <fullName evidence="2">Uncharacterized protein</fullName>
    </submittedName>
</protein>
<reference evidence="2 3" key="1">
    <citation type="submission" date="2024-01" db="EMBL/GenBank/DDBJ databases">
        <title>Multi-omics insights into the function and evolution of sodium benzoate biodegradation pathways in Benzoatithermus flavus gen. nov., sp. nov. from hot spring.</title>
        <authorList>
            <person name="Hu C.-J."/>
            <person name="Li W.-J."/>
        </authorList>
    </citation>
    <scope>NUCLEOTIDE SEQUENCE [LARGE SCALE GENOMIC DNA]</scope>
    <source>
        <strain evidence="2 3">SYSU G07066</strain>
    </source>
</reference>